<keyword evidence="1" id="KW-1133">Transmembrane helix</keyword>
<keyword evidence="3" id="KW-1185">Reference proteome</keyword>
<reference evidence="2" key="1">
    <citation type="submission" date="2022-11" db="EMBL/GenBank/DDBJ databases">
        <authorList>
            <person name="Kikuchi T."/>
        </authorList>
    </citation>
    <scope>NUCLEOTIDE SEQUENCE</scope>
    <source>
        <strain evidence="2">PS1010</strain>
    </source>
</reference>
<feature type="transmembrane region" description="Helical" evidence="1">
    <location>
        <begin position="12"/>
        <end position="30"/>
    </location>
</feature>
<dbReference type="AlphaFoldDB" id="A0A9P1MYX0"/>
<proteinExistence type="predicted"/>
<evidence type="ECO:0000256" key="1">
    <source>
        <dbReference type="SAM" id="Phobius"/>
    </source>
</evidence>
<feature type="transmembrane region" description="Helical" evidence="1">
    <location>
        <begin position="71"/>
        <end position="99"/>
    </location>
</feature>
<feature type="transmembrane region" description="Helical" evidence="1">
    <location>
        <begin position="42"/>
        <end position="59"/>
    </location>
</feature>
<comment type="caution">
    <text evidence="2">The sequence shown here is derived from an EMBL/GenBank/DDBJ whole genome shotgun (WGS) entry which is preliminary data.</text>
</comment>
<sequence length="172" mass="19011">MYTQPPRFMCFDARLVVIVLCVVGIVGSVVQTFKEEEFSMKFATAFSILFEIITLVGAVKNNVVALRISLYISLINAIFLLMTILVVPVIFASMAAAGITPTFNETQLEQELASLRNDSKQERHEHFVHGLVAGYTIEFLTAIGFACAVAKYVLINRVFVYAKAIEASSTYA</sequence>
<dbReference type="PANTHER" id="PTHR35013:SF2">
    <property type="entry name" value="SERPENTINE RECEPTOR, CLASS BC (CLASS B-LIKE)"/>
    <property type="match status" value="1"/>
</dbReference>
<feature type="transmembrane region" description="Helical" evidence="1">
    <location>
        <begin position="132"/>
        <end position="154"/>
    </location>
</feature>
<dbReference type="OrthoDB" id="5782508at2759"/>
<name>A0A9P1MYX0_9PELO</name>
<dbReference type="EMBL" id="CANHGI010000003">
    <property type="protein sequence ID" value="CAI5444787.1"/>
    <property type="molecule type" value="Genomic_DNA"/>
</dbReference>
<gene>
    <name evidence="2" type="ORF">CAMP_LOCUS7424</name>
</gene>
<organism evidence="2 3">
    <name type="scientific">Caenorhabditis angaria</name>
    <dbReference type="NCBI Taxonomy" id="860376"/>
    <lineage>
        <taxon>Eukaryota</taxon>
        <taxon>Metazoa</taxon>
        <taxon>Ecdysozoa</taxon>
        <taxon>Nematoda</taxon>
        <taxon>Chromadorea</taxon>
        <taxon>Rhabditida</taxon>
        <taxon>Rhabditina</taxon>
        <taxon>Rhabditomorpha</taxon>
        <taxon>Rhabditoidea</taxon>
        <taxon>Rhabditidae</taxon>
        <taxon>Peloderinae</taxon>
        <taxon>Caenorhabditis</taxon>
    </lineage>
</organism>
<evidence type="ECO:0000313" key="3">
    <source>
        <dbReference type="Proteomes" id="UP001152747"/>
    </source>
</evidence>
<dbReference type="PANTHER" id="PTHR35013">
    <property type="entry name" value="PROTEIN CBG22618-RELATED"/>
    <property type="match status" value="1"/>
</dbReference>
<protein>
    <submittedName>
        <fullName evidence="2">Uncharacterized protein</fullName>
    </submittedName>
</protein>
<keyword evidence="1" id="KW-0812">Transmembrane</keyword>
<keyword evidence="1" id="KW-0472">Membrane</keyword>
<dbReference type="Proteomes" id="UP001152747">
    <property type="component" value="Unassembled WGS sequence"/>
</dbReference>
<dbReference type="InterPro" id="IPR024483">
    <property type="entry name" value="Glam1"/>
</dbReference>
<evidence type="ECO:0000313" key="2">
    <source>
        <dbReference type="EMBL" id="CAI5444787.1"/>
    </source>
</evidence>
<dbReference type="Pfam" id="PF10912">
    <property type="entry name" value="Glam1"/>
    <property type="match status" value="1"/>
</dbReference>
<accession>A0A9P1MYX0</accession>